<evidence type="ECO:0000313" key="3">
    <source>
        <dbReference type="Proteomes" id="UP000887159"/>
    </source>
</evidence>
<evidence type="ECO:0000313" key="2">
    <source>
        <dbReference type="EMBL" id="GFY34814.1"/>
    </source>
</evidence>
<accession>A0A8X6WI95</accession>
<proteinExistence type="predicted"/>
<protein>
    <submittedName>
        <fullName evidence="2">Uncharacterized protein</fullName>
    </submittedName>
</protein>
<feature type="compositionally biased region" description="Polar residues" evidence="1">
    <location>
        <begin position="76"/>
        <end position="116"/>
    </location>
</feature>
<comment type="caution">
    <text evidence="2">The sequence shown here is derived from an EMBL/GenBank/DDBJ whole genome shotgun (WGS) entry which is preliminary data.</text>
</comment>
<organism evidence="2 3">
    <name type="scientific">Trichonephila clavipes</name>
    <name type="common">Golden silk orbweaver</name>
    <name type="synonym">Nephila clavipes</name>
    <dbReference type="NCBI Taxonomy" id="2585209"/>
    <lineage>
        <taxon>Eukaryota</taxon>
        <taxon>Metazoa</taxon>
        <taxon>Ecdysozoa</taxon>
        <taxon>Arthropoda</taxon>
        <taxon>Chelicerata</taxon>
        <taxon>Arachnida</taxon>
        <taxon>Araneae</taxon>
        <taxon>Araneomorphae</taxon>
        <taxon>Entelegynae</taxon>
        <taxon>Araneoidea</taxon>
        <taxon>Nephilidae</taxon>
        <taxon>Trichonephila</taxon>
    </lineage>
</organism>
<name>A0A8X6WI95_TRICX</name>
<reference evidence="2" key="1">
    <citation type="submission" date="2020-08" db="EMBL/GenBank/DDBJ databases">
        <title>Multicomponent nature underlies the extraordinary mechanical properties of spider dragline silk.</title>
        <authorList>
            <person name="Kono N."/>
            <person name="Nakamura H."/>
            <person name="Mori M."/>
            <person name="Yoshida Y."/>
            <person name="Ohtoshi R."/>
            <person name="Malay A.D."/>
            <person name="Moran D.A.P."/>
            <person name="Tomita M."/>
            <person name="Numata K."/>
            <person name="Arakawa K."/>
        </authorList>
    </citation>
    <scope>NUCLEOTIDE SEQUENCE</scope>
</reference>
<evidence type="ECO:0000256" key="1">
    <source>
        <dbReference type="SAM" id="MobiDB-lite"/>
    </source>
</evidence>
<keyword evidence="3" id="KW-1185">Reference proteome</keyword>
<sequence>MATGSFVTQNYSRSQKQSAFHRHFDISPRGRIPDRKCVLMGMDAFRATENITKERNGPPKSVRSPENEKRVRVSIQIESSLSADTNDESTINSTLVNAERSSSVGKNSGRGTTGSMETESKGSTGTQGTGGLTSTEDTTDPLGSGDSADTGGTSITGSTISRANTESKETSVSGGTTTTGDNAGIPGTGGSTVTGGTTTTGDNAGIPGTGGSTVTGSLPLLEYNSTFY</sequence>
<feature type="compositionally biased region" description="Low complexity" evidence="1">
    <location>
        <begin position="170"/>
        <end position="180"/>
    </location>
</feature>
<dbReference type="EMBL" id="BMAU01021428">
    <property type="protein sequence ID" value="GFY34814.1"/>
    <property type="molecule type" value="Genomic_DNA"/>
</dbReference>
<feature type="region of interest" description="Disordered" evidence="1">
    <location>
        <begin position="49"/>
        <end position="216"/>
    </location>
</feature>
<dbReference type="AlphaFoldDB" id="A0A8X6WI95"/>
<dbReference type="Proteomes" id="UP000887159">
    <property type="component" value="Unassembled WGS sequence"/>
</dbReference>
<feature type="compositionally biased region" description="Low complexity" evidence="1">
    <location>
        <begin position="143"/>
        <end position="161"/>
    </location>
</feature>
<gene>
    <name evidence="2" type="ORF">TNCV_845091</name>
</gene>
<feature type="compositionally biased region" description="Basic and acidic residues" evidence="1">
    <location>
        <begin position="51"/>
        <end position="71"/>
    </location>
</feature>